<dbReference type="InterPro" id="IPR002489">
    <property type="entry name" value="Glu_synth_asu_C"/>
</dbReference>
<dbReference type="InterPro" id="IPR036485">
    <property type="entry name" value="Glu_synth_asu_C_sf"/>
</dbReference>
<comment type="caution">
    <text evidence="2">The sequence shown here is derived from an EMBL/GenBank/DDBJ whole genome shotgun (WGS) entry which is preliminary data.</text>
</comment>
<dbReference type="InterPro" id="IPR029055">
    <property type="entry name" value="Ntn_hydrolases_N"/>
</dbReference>
<dbReference type="Proteomes" id="UP000886268">
    <property type="component" value="Unassembled WGS sequence"/>
</dbReference>
<dbReference type="GO" id="GO:0016491">
    <property type="term" value="F:oxidoreductase activity"/>
    <property type="evidence" value="ECO:0007669"/>
    <property type="project" value="InterPro"/>
</dbReference>
<name>A0A7V1N267_DESA2</name>
<accession>A0A7V1N267</accession>
<dbReference type="PANTHER" id="PTHR39673">
    <property type="entry name" value="TUNGSTEN FORMYLMETHANOFURAN DEHYDROGENASE, SUBUNIT C (FWDC)"/>
    <property type="match status" value="1"/>
</dbReference>
<reference evidence="2" key="1">
    <citation type="journal article" date="2020" name="mSystems">
        <title>Genome- and Community-Level Interaction Insights into Carbon Utilization and Element Cycling Functions of Hydrothermarchaeota in Hydrothermal Sediment.</title>
        <authorList>
            <person name="Zhou Z."/>
            <person name="Liu Y."/>
            <person name="Xu W."/>
            <person name="Pan J."/>
            <person name="Luo Z.H."/>
            <person name="Li M."/>
        </authorList>
    </citation>
    <scope>NUCLEOTIDE SEQUENCE [LARGE SCALE GENOMIC DNA]</scope>
    <source>
        <strain evidence="2">HyVt-45</strain>
    </source>
</reference>
<evidence type="ECO:0000313" key="2">
    <source>
        <dbReference type="EMBL" id="HEB73688.1"/>
    </source>
</evidence>
<proteinExistence type="predicted"/>
<sequence length="872" mass="98625">MHKAIKQIIQSRGKLPLPPYNPKFKLEQEGGCGVTGFACNIPVSGKHIFEPSIQMHNRGNGKGGGIAAVGLKAEDLGVSQEILENDYLYQIALLDREIQKQLEEEFINPLFKIDKAEKVKTVDDYRDIPGLEVKPPDVVRYFVRVKPEILKNFLEKNSLQDLDLRRAEDEFIYQTTYRINNKFYSSLGKKKAFVLSLGRNMLVFKIVGYAEQVVQYYQLEDLKAYVWIAHQRYPTKGKVWHPAGAHPFVGMDEALVHNGDFANYYAVTQYLRQRKIFPLFLTDTEVSVLLFDLLNRVYGYPLEYIIEAMAPTTEMDFELLPLEKQKIYSAIHASHIHGSPDGPWFFIIARNEPYKNYFQLIGITDTAMLRPQVFALFEGQVQIGLICSEKQAIDATLRSLSREDKRFCKVADKYWNARGGSHTDGGAFIFTVKPKEDEPSEKVIICTDKFGRIVSVPKQEIPQETILVTLSKNHRSYLGEISKKINSWSALEFFKKMLPLIPEWDYEEFYNICHELAKMAINDEKNKKWIIEFLTLLNDRHYATGKKKRSWVLATINDALKEIFDATPDIRVTSTTSQGSYRKIDWDSRKALRPPKEGEEILVINAWGFPPQGDECDAKLICKAYLEGWCLFIVYNYRGQRFCGCGLGPKTQGVRIDVYGSPGDYLGSGIDGLEIYVHGNAQDQVGQIVNAGRIVIFGDVGQTFLYGAKGGEVYVLGNAAGRPLINAVGHPRVVINGTALDYLAESFMAGDPLKGGGFMILNGIEFDEDGNLKEQATPYPGSNLFSLASGGAVYVRDPHKKLVEEQLNGGEFTTLTKEDWALILPYLEENERLFGINIEDLLKVNGELKSPYEVYRKIRPVKLKVLTGGIPE</sequence>
<gene>
    <name evidence="2" type="ORF">ENJ03_00510</name>
</gene>
<dbReference type="Pfam" id="PF00310">
    <property type="entry name" value="GATase_2"/>
    <property type="match status" value="1"/>
</dbReference>
<dbReference type="SUPFAM" id="SSF69336">
    <property type="entry name" value="Alpha subunit of glutamate synthase, C-terminal domain"/>
    <property type="match status" value="1"/>
</dbReference>
<dbReference type="PANTHER" id="PTHR39673:SF5">
    <property type="entry name" value="TUNGSTEN-CONTAINING FORMYLMETHANOFURAN DEHYDROGENASE 2 SUBUNIT C"/>
    <property type="match status" value="1"/>
</dbReference>
<organism evidence="2">
    <name type="scientific">Desulfofervidus auxilii</name>
    <dbReference type="NCBI Taxonomy" id="1621989"/>
    <lineage>
        <taxon>Bacteria</taxon>
        <taxon>Pseudomonadati</taxon>
        <taxon>Thermodesulfobacteriota</taxon>
        <taxon>Candidatus Desulfofervidia</taxon>
        <taxon>Candidatus Desulfofervidales</taxon>
        <taxon>Candidatus Desulfofervidaceae</taxon>
        <taxon>Candidatus Desulfofervidus</taxon>
    </lineage>
</organism>
<dbReference type="Gene3D" id="2.160.20.60">
    <property type="entry name" value="Glutamate synthase, alpha subunit, C-terminal domain"/>
    <property type="match status" value="1"/>
</dbReference>
<dbReference type="InterPro" id="IPR017932">
    <property type="entry name" value="GATase_2_dom"/>
</dbReference>
<dbReference type="Pfam" id="PF01493">
    <property type="entry name" value="GXGXG"/>
    <property type="match status" value="1"/>
</dbReference>
<dbReference type="Gene3D" id="3.60.20.10">
    <property type="entry name" value="Glutamine Phosphoribosylpyrophosphate, subunit 1, domain 1"/>
    <property type="match status" value="1"/>
</dbReference>
<feature type="domain" description="Glutamine amidotransferase type-2" evidence="1">
    <location>
        <begin position="32"/>
        <end position="448"/>
    </location>
</feature>
<dbReference type="AlphaFoldDB" id="A0A7V1N267"/>
<dbReference type="SUPFAM" id="SSF56235">
    <property type="entry name" value="N-terminal nucleophile aminohydrolases (Ntn hydrolases)"/>
    <property type="match status" value="1"/>
</dbReference>
<dbReference type="PROSITE" id="PS51278">
    <property type="entry name" value="GATASE_TYPE_2"/>
    <property type="match status" value="1"/>
</dbReference>
<protein>
    <submittedName>
        <fullName evidence="2">Glutamate synthase</fullName>
    </submittedName>
</protein>
<evidence type="ECO:0000259" key="1">
    <source>
        <dbReference type="PROSITE" id="PS51278"/>
    </source>
</evidence>
<dbReference type="EMBL" id="DRKW01000031">
    <property type="protein sequence ID" value="HEB73688.1"/>
    <property type="molecule type" value="Genomic_DNA"/>
</dbReference>